<feature type="domain" description="Nucleoside transporter/FeoB GTPase Gate" evidence="2">
    <location>
        <begin position="142"/>
        <end position="240"/>
    </location>
</feature>
<dbReference type="EMBL" id="CP094348">
    <property type="protein sequence ID" value="UOB20852.1"/>
    <property type="molecule type" value="Genomic_DNA"/>
</dbReference>
<proteinExistence type="predicted"/>
<organism evidence="3 4">
    <name type="scientific">Macrococcus armenti</name>
    <dbReference type="NCBI Taxonomy" id="2875764"/>
    <lineage>
        <taxon>Bacteria</taxon>
        <taxon>Bacillati</taxon>
        <taxon>Bacillota</taxon>
        <taxon>Bacilli</taxon>
        <taxon>Bacillales</taxon>
        <taxon>Staphylococcaceae</taxon>
        <taxon>Macrococcus</taxon>
    </lineage>
</organism>
<keyword evidence="1" id="KW-1133">Transmembrane helix</keyword>
<gene>
    <name evidence="3" type="ORF">MRZ06_01835</name>
</gene>
<feature type="transmembrane region" description="Helical" evidence="1">
    <location>
        <begin position="21"/>
        <end position="39"/>
    </location>
</feature>
<protein>
    <submittedName>
        <fullName evidence="3">YjiH family protein</fullName>
    </submittedName>
</protein>
<evidence type="ECO:0000259" key="2">
    <source>
        <dbReference type="Pfam" id="PF07670"/>
    </source>
</evidence>
<sequence length="458" mass="51389">MLYKYGGIILQYDKKTWKLGQLKFIIPSLLGIFLFLTPLNVEGQTSLPVAVLAKWLLSLLNGFTPTLIYIVIMLSVVLTFFCSFIQHPKTSYFRQLFKVNWIWFLIRFVGAVFATIVYFEMKVPFVDTENTGQLIYTGLLPTLIAVFFFAGLFLPFLMDYGLLEFLGPMFSKVMRPLFTLPGRSAVDNLASFIGDGTVGVMITSKQYEGNFFTRREATVIATSFSVVSITFAIVVCEQVGLMNHFFYFYGTVIVSCLIAAMIMPRIWPLSKIPDHYADGTTEVKDESIPDHHNVITYGFENATKTAIKAPGFKTFWYQGFKTVGDMWFAVLPVVMCIGTAATLIAEYTPFFQWIGMPFVPLLELLQIPDAAAASQTILIGFADMFLPSILITDSEYELTRFVIGALSISQLIYLSEVGGVILGSKIPVSLPKLFVIFLMRTIICLPIIVLMGHLLFSM</sequence>
<dbReference type="InterPro" id="IPR011642">
    <property type="entry name" value="Gate_dom"/>
</dbReference>
<feature type="transmembrane region" description="Helical" evidence="1">
    <location>
        <begin position="139"/>
        <end position="162"/>
    </location>
</feature>
<accession>A0ABY3ZVC0</accession>
<feature type="transmembrane region" description="Helical" evidence="1">
    <location>
        <begin position="219"/>
        <end position="240"/>
    </location>
</feature>
<feature type="transmembrane region" description="Helical" evidence="1">
    <location>
        <begin position="246"/>
        <end position="263"/>
    </location>
</feature>
<reference evidence="3" key="1">
    <citation type="submission" date="2022-03" db="EMBL/GenBank/DDBJ databases">
        <authorList>
            <person name="Vrbovska V."/>
            <person name="Kovarovic V."/>
            <person name="Botka T."/>
            <person name="Pantucek R."/>
        </authorList>
    </citation>
    <scope>NUCLEOTIDE SEQUENCE</scope>
    <source>
        <strain evidence="3">CCM 2609</strain>
    </source>
</reference>
<feature type="transmembrane region" description="Helical" evidence="1">
    <location>
        <begin position="398"/>
        <end position="422"/>
    </location>
</feature>
<keyword evidence="1" id="KW-0472">Membrane</keyword>
<dbReference type="Proteomes" id="UP000830343">
    <property type="component" value="Chromosome"/>
</dbReference>
<keyword evidence="1" id="KW-0812">Transmembrane</keyword>
<feature type="transmembrane region" description="Helical" evidence="1">
    <location>
        <begin position="434"/>
        <end position="456"/>
    </location>
</feature>
<evidence type="ECO:0000256" key="1">
    <source>
        <dbReference type="SAM" id="Phobius"/>
    </source>
</evidence>
<evidence type="ECO:0000313" key="3">
    <source>
        <dbReference type="EMBL" id="UOB20852.1"/>
    </source>
</evidence>
<feature type="transmembrane region" description="Helical" evidence="1">
    <location>
        <begin position="365"/>
        <end position="386"/>
    </location>
</feature>
<evidence type="ECO:0000313" key="4">
    <source>
        <dbReference type="Proteomes" id="UP000830343"/>
    </source>
</evidence>
<reference evidence="3" key="2">
    <citation type="submission" date="2022-04" db="EMBL/GenBank/DDBJ databases">
        <title>Antimicrobial genetic elements in methicillin-resistant Macrococcus armenti.</title>
        <authorList>
            <person name="Keller J.E."/>
            <person name="Schwendener S."/>
            <person name="Pantucek R."/>
            <person name="Perreten V."/>
        </authorList>
    </citation>
    <scope>NUCLEOTIDE SEQUENCE</scope>
    <source>
        <strain evidence="3">CCM 2609</strain>
    </source>
</reference>
<feature type="transmembrane region" description="Helical" evidence="1">
    <location>
        <begin position="326"/>
        <end position="345"/>
    </location>
</feature>
<dbReference type="Pfam" id="PF07670">
    <property type="entry name" value="Gate"/>
    <property type="match status" value="1"/>
</dbReference>
<name>A0ABY3ZVC0_9STAP</name>
<feature type="transmembrane region" description="Helical" evidence="1">
    <location>
        <begin position="59"/>
        <end position="81"/>
    </location>
</feature>
<feature type="transmembrane region" description="Helical" evidence="1">
    <location>
        <begin position="101"/>
        <end position="119"/>
    </location>
</feature>
<keyword evidence="4" id="KW-1185">Reference proteome</keyword>